<evidence type="ECO:0000313" key="2">
    <source>
        <dbReference type="Proteomes" id="UP000198305"/>
    </source>
</evidence>
<keyword evidence="2" id="KW-1185">Reference proteome</keyword>
<organism evidence="1 2">
    <name type="scientific">Methylobacillus rhizosphaerae</name>
    <dbReference type="NCBI Taxonomy" id="551994"/>
    <lineage>
        <taxon>Bacteria</taxon>
        <taxon>Pseudomonadati</taxon>
        <taxon>Pseudomonadota</taxon>
        <taxon>Betaproteobacteria</taxon>
        <taxon>Nitrosomonadales</taxon>
        <taxon>Methylophilaceae</taxon>
        <taxon>Methylobacillus</taxon>
    </lineage>
</organism>
<gene>
    <name evidence="1" type="ORF">SAMN05192560_0602</name>
</gene>
<dbReference type="AlphaFoldDB" id="A0A238YH26"/>
<evidence type="ECO:0000313" key="1">
    <source>
        <dbReference type="EMBL" id="SNR70495.1"/>
    </source>
</evidence>
<protein>
    <submittedName>
        <fullName evidence="1">Uncharacterized protein</fullName>
    </submittedName>
</protein>
<reference evidence="2" key="1">
    <citation type="submission" date="2017-06" db="EMBL/GenBank/DDBJ databases">
        <authorList>
            <person name="Varghese N."/>
            <person name="Submissions S."/>
        </authorList>
    </citation>
    <scope>NUCLEOTIDE SEQUENCE [LARGE SCALE GENOMIC DNA]</scope>
    <source>
        <strain evidence="2">Ca-68</strain>
    </source>
</reference>
<dbReference type="Proteomes" id="UP000198305">
    <property type="component" value="Unassembled WGS sequence"/>
</dbReference>
<accession>A0A238YH26</accession>
<dbReference type="EMBL" id="FZOA01000002">
    <property type="protein sequence ID" value="SNR70495.1"/>
    <property type="molecule type" value="Genomic_DNA"/>
</dbReference>
<sequence>MFGKLAAAARKQAEKHRHDNVGSVLGSGILHELGNQKVICLPGLIHSVPGFSVQRQHVGRQAGVK</sequence>
<proteinExistence type="predicted"/>
<name>A0A238YH26_9PROT</name>